<organism evidence="4 5">
    <name type="scientific">Pseudanabaena mucicola FACHB-723</name>
    <dbReference type="NCBI Taxonomy" id="2692860"/>
    <lineage>
        <taxon>Bacteria</taxon>
        <taxon>Bacillati</taxon>
        <taxon>Cyanobacteriota</taxon>
        <taxon>Cyanophyceae</taxon>
        <taxon>Pseudanabaenales</taxon>
        <taxon>Pseudanabaenaceae</taxon>
        <taxon>Pseudanabaena</taxon>
    </lineage>
</organism>
<evidence type="ECO:0000256" key="1">
    <source>
        <dbReference type="ARBA" id="ARBA00022741"/>
    </source>
</evidence>
<evidence type="ECO:0000256" key="3">
    <source>
        <dbReference type="ARBA" id="ARBA00024247"/>
    </source>
</evidence>
<accession>A0ABR7ZU50</accession>
<sequence>MNREPISEAIQVTVKLFAIFQEVMATEQMQINLESGTTVSQIFDHLTVQFPSLDRWRAVTRYAVNLNFVEPQTVLKDGDEVALIPPVSGG</sequence>
<name>A0ABR7ZU50_9CYAN</name>
<keyword evidence="5" id="KW-1185">Reference proteome</keyword>
<comment type="caution">
    <text evidence="4">The sequence shown here is derived from an EMBL/GenBank/DDBJ whole genome shotgun (WGS) entry which is preliminary data.</text>
</comment>
<evidence type="ECO:0000313" key="5">
    <source>
        <dbReference type="Proteomes" id="UP000642094"/>
    </source>
</evidence>
<dbReference type="InterPro" id="IPR010038">
    <property type="entry name" value="MoaD_arc-typ"/>
</dbReference>
<dbReference type="Pfam" id="PF02597">
    <property type="entry name" value="ThiS"/>
    <property type="match status" value="1"/>
</dbReference>
<comment type="similarity">
    <text evidence="2">Belongs to the MoaD family.</text>
</comment>
<dbReference type="Gene3D" id="3.10.20.30">
    <property type="match status" value="1"/>
</dbReference>
<dbReference type="Proteomes" id="UP000642094">
    <property type="component" value="Unassembled WGS sequence"/>
</dbReference>
<dbReference type="InterPro" id="IPR003749">
    <property type="entry name" value="ThiS/MoaD-like"/>
</dbReference>
<gene>
    <name evidence="4" type="ORF">H6F41_02750</name>
</gene>
<dbReference type="RefSeq" id="WP_190401931.1">
    <property type="nucleotide sequence ID" value="NZ_JACJQB010000002.1"/>
</dbReference>
<proteinExistence type="inferred from homology"/>
<dbReference type="SUPFAM" id="SSF54285">
    <property type="entry name" value="MoaD/ThiS"/>
    <property type="match status" value="1"/>
</dbReference>
<evidence type="ECO:0000256" key="2">
    <source>
        <dbReference type="ARBA" id="ARBA00024200"/>
    </source>
</evidence>
<evidence type="ECO:0000313" key="4">
    <source>
        <dbReference type="EMBL" id="MBD2187062.1"/>
    </source>
</evidence>
<reference evidence="4 5" key="1">
    <citation type="journal article" date="2020" name="ISME J.">
        <title>Comparative genomics reveals insights into cyanobacterial evolution and habitat adaptation.</title>
        <authorList>
            <person name="Chen M.Y."/>
            <person name="Teng W.K."/>
            <person name="Zhao L."/>
            <person name="Hu C.X."/>
            <person name="Zhou Y.K."/>
            <person name="Han B.P."/>
            <person name="Song L.R."/>
            <person name="Shu W.S."/>
        </authorList>
    </citation>
    <scope>NUCLEOTIDE SEQUENCE [LARGE SCALE GENOMIC DNA]</scope>
    <source>
        <strain evidence="4 5">FACHB-723</strain>
    </source>
</reference>
<keyword evidence="1" id="KW-0547">Nucleotide-binding</keyword>
<protein>
    <recommendedName>
        <fullName evidence="3">Molybdopterin synthase sulfur carrier subunit</fullName>
    </recommendedName>
</protein>
<dbReference type="InterPro" id="IPR016155">
    <property type="entry name" value="Mopterin_synth/thiamin_S_b"/>
</dbReference>
<dbReference type="PANTHER" id="PTHR33359:SF1">
    <property type="entry name" value="MOLYBDOPTERIN SYNTHASE SULFUR CARRIER SUBUNIT"/>
    <property type="match status" value="1"/>
</dbReference>
<dbReference type="PANTHER" id="PTHR33359">
    <property type="entry name" value="MOLYBDOPTERIN SYNTHASE SULFUR CARRIER SUBUNIT"/>
    <property type="match status" value="1"/>
</dbReference>
<dbReference type="EMBL" id="JACJQB010000002">
    <property type="protein sequence ID" value="MBD2187062.1"/>
    <property type="molecule type" value="Genomic_DNA"/>
</dbReference>
<dbReference type="InterPro" id="IPR012675">
    <property type="entry name" value="Beta-grasp_dom_sf"/>
</dbReference>
<dbReference type="InterPro" id="IPR044672">
    <property type="entry name" value="MOCS2A"/>
</dbReference>
<dbReference type="CDD" id="cd00754">
    <property type="entry name" value="Ubl_MoaD"/>
    <property type="match status" value="1"/>
</dbReference>
<dbReference type="NCBIfam" id="TIGR01687">
    <property type="entry name" value="moaD_arch"/>
    <property type="match status" value="1"/>
</dbReference>